<evidence type="ECO:0000313" key="4">
    <source>
        <dbReference type="EMBL" id="JAN54437.1"/>
    </source>
</evidence>
<dbReference type="EMBL" id="GDIQ01040300">
    <property type="protein sequence ID" value="JAN54437.1"/>
    <property type="molecule type" value="Transcribed_RNA"/>
</dbReference>
<feature type="transmembrane region" description="Helical" evidence="2">
    <location>
        <begin position="580"/>
        <end position="598"/>
    </location>
</feature>
<dbReference type="EMBL" id="GDIQ01057648">
    <property type="protein sequence ID" value="JAN37089.1"/>
    <property type="molecule type" value="Transcribed_RNA"/>
</dbReference>
<feature type="transmembrane region" description="Helical" evidence="2">
    <location>
        <begin position="123"/>
        <end position="146"/>
    </location>
</feature>
<protein>
    <submittedName>
        <fullName evidence="4">Solute carrier family 12 member</fullName>
    </submittedName>
</protein>
<feature type="transmembrane region" description="Helical" evidence="2">
    <location>
        <begin position="158"/>
        <end position="174"/>
    </location>
</feature>
<keyword evidence="2" id="KW-0472">Membrane</keyword>
<evidence type="ECO:0000259" key="3">
    <source>
        <dbReference type="Pfam" id="PF13906"/>
    </source>
</evidence>
<evidence type="ECO:0000256" key="2">
    <source>
        <dbReference type="SAM" id="Phobius"/>
    </source>
</evidence>
<feature type="transmembrane region" description="Helical" evidence="2">
    <location>
        <begin position="180"/>
        <end position="204"/>
    </location>
</feature>
<feature type="transmembrane region" description="Helical" evidence="2">
    <location>
        <begin position="251"/>
        <end position="273"/>
    </location>
</feature>
<feature type="transmembrane region" description="Helical" evidence="2">
    <location>
        <begin position="519"/>
        <end position="541"/>
    </location>
</feature>
<feature type="transmembrane region" description="Helical" evidence="2">
    <location>
        <begin position="49"/>
        <end position="75"/>
    </location>
</feature>
<dbReference type="PANTHER" id="PTHR43243:SF20">
    <property type="entry name" value="CATIONIC AMINO ACID TRANSPORTER 3"/>
    <property type="match status" value="1"/>
</dbReference>
<feature type="region of interest" description="Disordered" evidence="1">
    <location>
        <begin position="611"/>
        <end position="631"/>
    </location>
</feature>
<accession>A0A0P5Q0Q5</accession>
<sequence>MIFKVKLSRLLRKRPLDVSYLQRPNSASTPYSRTLINAVLQTANPPLVVGYFVVFSYSALLAPSTLLAAVFVASIASLLSELCRYEFLTCRRNTSACPYICTYQIMGEFAAHLYGWTQLLSRAVVAALVARGIGSILVLVFGKHLLQHNFYFVNEDSFGIIAQLIVSLFVLLGLKMTKTFAVAIKLFIVMAILLFMSQIANFTVPEIETQHHHPPSTDESSTEELLIAAALLSMTFKPENKETHILSKSSLMSAFLGIQYCSTLFIFVIMSILHCFLPPNILNHIKSGSPLLEVLMSLATGPHWSAAIFSCCCILVGSLSLVEGIQDSKRQINKMSADGLIWKQLATNAKLPLIVHCVISIGLQMTISTLNLVFILAFVHLGLDSILGVVVTFRRYCSYSTSRHLAALQGDKNGTSKKRHLLRRGGYDVLDRSPVEQPRAEESDSDETDIDAAVDDYKTQMYVATVMEWNGSEVSSTPERSEVGGSKTSVRVPYLLLGVSVTIVVMSVAMRWILSDLNWFSVSITASSFVIYNVLLFIIWTHPQRLTSSNPTLKVPCVPWIPIGSTLFHCIMLFQLPALAWIVSLVWILSGIATYFGYSYRNSRLNFKLQDSSSDDAGSGKPGDLSSRKKNNPAHKLRILPEAMINLNVTSSSIAVYPQPYYKI</sequence>
<feature type="transmembrane region" description="Helical" evidence="2">
    <location>
        <begin position="494"/>
        <end position="513"/>
    </location>
</feature>
<dbReference type="GO" id="GO:0005886">
    <property type="term" value="C:plasma membrane"/>
    <property type="evidence" value="ECO:0007669"/>
    <property type="project" value="TreeGrafter"/>
</dbReference>
<name>A0A0P5Q0Q5_9CRUS</name>
<dbReference type="OrthoDB" id="6347519at2759"/>
<feature type="transmembrane region" description="Helical" evidence="2">
    <location>
        <begin position="373"/>
        <end position="393"/>
    </location>
</feature>
<dbReference type="Gene3D" id="1.20.1740.10">
    <property type="entry name" value="Amino acid/polyamine transporter I"/>
    <property type="match status" value="2"/>
</dbReference>
<dbReference type="InterPro" id="IPR029485">
    <property type="entry name" value="CAT_C"/>
</dbReference>
<reference evidence="4" key="1">
    <citation type="submission" date="2015-10" db="EMBL/GenBank/DDBJ databases">
        <title>EvidentialGene: Evidence-directed Construction of Complete mRNA Transcriptomes without Genomes.</title>
        <authorList>
            <person name="Gilbert D.G."/>
        </authorList>
    </citation>
    <scope>NUCLEOTIDE SEQUENCE</scope>
</reference>
<dbReference type="EMBL" id="GDIQ01060039">
    <property type="protein sequence ID" value="JAN34698.1"/>
    <property type="molecule type" value="Transcribed_RNA"/>
</dbReference>
<organism evidence="4">
    <name type="scientific">Daphnia magna</name>
    <dbReference type="NCBI Taxonomy" id="35525"/>
    <lineage>
        <taxon>Eukaryota</taxon>
        <taxon>Metazoa</taxon>
        <taxon>Ecdysozoa</taxon>
        <taxon>Arthropoda</taxon>
        <taxon>Crustacea</taxon>
        <taxon>Branchiopoda</taxon>
        <taxon>Diplostraca</taxon>
        <taxon>Cladocera</taxon>
        <taxon>Anomopoda</taxon>
        <taxon>Daphniidae</taxon>
        <taxon>Daphnia</taxon>
    </lineage>
</organism>
<keyword evidence="2" id="KW-0812">Transmembrane</keyword>
<dbReference type="GO" id="GO:0015171">
    <property type="term" value="F:amino acid transmembrane transporter activity"/>
    <property type="evidence" value="ECO:0007669"/>
    <property type="project" value="TreeGrafter"/>
</dbReference>
<dbReference type="Pfam" id="PF13906">
    <property type="entry name" value="AA_permease_C"/>
    <property type="match status" value="1"/>
</dbReference>
<proteinExistence type="predicted"/>
<dbReference type="PANTHER" id="PTHR43243">
    <property type="entry name" value="INNER MEMBRANE TRANSPORTER YGJI-RELATED"/>
    <property type="match status" value="1"/>
</dbReference>
<evidence type="ECO:0000256" key="1">
    <source>
        <dbReference type="SAM" id="MobiDB-lite"/>
    </source>
</evidence>
<feature type="domain" description="Cationic amino acid transporter C-terminal" evidence="3">
    <location>
        <begin position="554"/>
        <end position="603"/>
    </location>
</feature>
<keyword evidence="2" id="KW-1133">Transmembrane helix</keyword>
<dbReference type="AlphaFoldDB" id="A0A0P5Q0Q5"/>